<accession>A0A3M3X5X7</accession>
<comment type="caution">
    <text evidence="1">The sequence shown here is derived from an EMBL/GenBank/DDBJ whole genome shotgun (WGS) entry which is preliminary data.</text>
</comment>
<dbReference type="EMBL" id="RBPX01000180">
    <property type="protein sequence ID" value="RMO65428.1"/>
    <property type="molecule type" value="Genomic_DNA"/>
</dbReference>
<evidence type="ECO:0000313" key="2">
    <source>
        <dbReference type="Proteomes" id="UP000274541"/>
    </source>
</evidence>
<reference evidence="1 2" key="1">
    <citation type="submission" date="2018-08" db="EMBL/GenBank/DDBJ databases">
        <title>Recombination of ecologically and evolutionarily significant loci maintains genetic cohesion in the Pseudomonas syringae species complex.</title>
        <authorList>
            <person name="Dillon M."/>
            <person name="Thakur S."/>
            <person name="Almeida R.N.D."/>
            <person name="Weir B.S."/>
            <person name="Guttman D.S."/>
        </authorList>
    </citation>
    <scope>NUCLEOTIDE SEQUENCE [LARGE SCALE GENOMIC DNA]</scope>
    <source>
        <strain evidence="1 2">ICMP 4388</strain>
    </source>
</reference>
<name>A0A3M3X5X7_PSEAP</name>
<proteinExistence type="predicted"/>
<dbReference type="Proteomes" id="UP000274541">
    <property type="component" value="Unassembled WGS sequence"/>
</dbReference>
<sequence length="107" mass="12569">MIELLDLKELNKKSEEYQALLIANRAIRKHQKNKPSYESQCRIDEAVRIARRHNYFYLNEDGDFDVDIDGNEVTHEITPAESMKYAFSVIKLTDEEKVEFRKSFLGA</sequence>
<dbReference type="RefSeq" id="WP_057445993.1">
    <property type="nucleotide sequence ID" value="NZ_LJRP01000139.1"/>
</dbReference>
<dbReference type="AlphaFoldDB" id="A0A3M3X5X7"/>
<protein>
    <submittedName>
        <fullName evidence="1">Uncharacterized protein</fullName>
    </submittedName>
</protein>
<organism evidence="1 2">
    <name type="scientific">Pseudomonas syringae pv. aptata</name>
    <dbReference type="NCBI Taxonomy" id="83167"/>
    <lineage>
        <taxon>Bacteria</taxon>
        <taxon>Pseudomonadati</taxon>
        <taxon>Pseudomonadota</taxon>
        <taxon>Gammaproteobacteria</taxon>
        <taxon>Pseudomonadales</taxon>
        <taxon>Pseudomonadaceae</taxon>
        <taxon>Pseudomonas</taxon>
        <taxon>Pseudomonas syringae</taxon>
    </lineage>
</organism>
<gene>
    <name evidence="1" type="ORF">ALQ37_200175</name>
</gene>
<evidence type="ECO:0000313" key="1">
    <source>
        <dbReference type="EMBL" id="RMO65428.1"/>
    </source>
</evidence>